<accession>A0A0R1WXI0</accession>
<evidence type="ECO:0000256" key="1">
    <source>
        <dbReference type="PIRNR" id="PIRNR021438"/>
    </source>
</evidence>
<dbReference type="STRING" id="1423755.FC40_GL000777"/>
<dbReference type="OrthoDB" id="1700484at2"/>
<dbReference type="AlphaFoldDB" id="A0A0R1WXI0"/>
<keyword evidence="1 2" id="KW-0472">Membrane</keyword>
<dbReference type="GO" id="GO:0005886">
    <property type="term" value="C:plasma membrane"/>
    <property type="evidence" value="ECO:0007669"/>
    <property type="project" value="UniProtKB-UniRule"/>
</dbReference>
<evidence type="ECO:0000256" key="2">
    <source>
        <dbReference type="SAM" id="Phobius"/>
    </source>
</evidence>
<protein>
    <recommendedName>
        <fullName evidence="1">Protein DltD</fullName>
    </recommendedName>
</protein>
<keyword evidence="4" id="KW-1185">Reference proteome</keyword>
<keyword evidence="1" id="KW-1003">Cell membrane</keyword>
<dbReference type="Pfam" id="PF04914">
    <property type="entry name" value="DltD"/>
    <property type="match status" value="1"/>
</dbReference>
<comment type="caution">
    <text evidence="3">The sequence shown here is derived from an EMBL/GenBank/DDBJ whole genome shotgun (WGS) entry which is preliminary data.</text>
</comment>
<dbReference type="RefSeq" id="WP_025022040.1">
    <property type="nucleotide sequence ID" value="NZ_AZGD01000090.1"/>
</dbReference>
<dbReference type="eggNOG" id="COG3966">
    <property type="taxonomic scope" value="Bacteria"/>
</dbReference>
<dbReference type="PANTHER" id="PTHR40039:SF1">
    <property type="entry name" value="PROTEIN DLTD"/>
    <property type="match status" value="1"/>
</dbReference>
<dbReference type="InterPro" id="IPR023896">
    <property type="entry name" value="LTA_DltD"/>
</dbReference>
<gene>
    <name evidence="3" type="ORF">FC40_GL000777</name>
</gene>
<dbReference type="EMBL" id="AZGD01000090">
    <property type="protein sequence ID" value="KRM18988.1"/>
    <property type="molecule type" value="Genomic_DNA"/>
</dbReference>
<evidence type="ECO:0000313" key="4">
    <source>
        <dbReference type="Proteomes" id="UP000051054"/>
    </source>
</evidence>
<name>A0A0R1WXI0_9LACO</name>
<dbReference type="PANTHER" id="PTHR40039">
    <property type="entry name" value="PROTEIN DLTD"/>
    <property type="match status" value="1"/>
</dbReference>
<dbReference type="PIRSF" id="PIRSF021438">
    <property type="entry name" value="DltD"/>
    <property type="match status" value="1"/>
</dbReference>
<dbReference type="GO" id="GO:0070395">
    <property type="term" value="P:lipoteichoic acid biosynthetic process"/>
    <property type="evidence" value="ECO:0007669"/>
    <property type="project" value="UniProtKB-UniRule"/>
</dbReference>
<keyword evidence="2" id="KW-0812">Transmembrane</keyword>
<feature type="transmembrane region" description="Helical" evidence="2">
    <location>
        <begin position="5"/>
        <end position="27"/>
    </location>
</feature>
<proteinExistence type="inferred from homology"/>
<comment type="pathway">
    <text evidence="1">Cell wall biogenesis; lipoteichoic acid biosynthesis.</text>
</comment>
<dbReference type="UniPathway" id="UPA00556"/>
<reference evidence="3 4" key="1">
    <citation type="journal article" date="2015" name="Genome Announc.">
        <title>Expanding the biotechnology potential of lactobacilli through comparative genomics of 213 strains and associated genera.</title>
        <authorList>
            <person name="Sun Z."/>
            <person name="Harris H.M."/>
            <person name="McCann A."/>
            <person name="Guo C."/>
            <person name="Argimon S."/>
            <person name="Zhang W."/>
            <person name="Yang X."/>
            <person name="Jeffery I.B."/>
            <person name="Cooney J.C."/>
            <person name="Kagawa T.F."/>
            <person name="Liu W."/>
            <person name="Song Y."/>
            <person name="Salvetti E."/>
            <person name="Wrobel A."/>
            <person name="Rasinkangas P."/>
            <person name="Parkhill J."/>
            <person name="Rea M.C."/>
            <person name="O'Sullivan O."/>
            <person name="Ritari J."/>
            <person name="Douillard F.P."/>
            <person name="Paul Ross R."/>
            <person name="Yang R."/>
            <person name="Briner A.E."/>
            <person name="Felis G.E."/>
            <person name="de Vos W.M."/>
            <person name="Barrangou R."/>
            <person name="Klaenhammer T.R."/>
            <person name="Caufield P.W."/>
            <person name="Cui Y."/>
            <person name="Zhang H."/>
            <person name="O'Toole P.W."/>
        </authorList>
    </citation>
    <scope>NUCLEOTIDE SEQUENCE [LARGE SCALE GENOMIC DNA]</scope>
    <source>
        <strain evidence="3 4">DSM 18933</strain>
    </source>
</reference>
<dbReference type="NCBIfam" id="TIGR04092">
    <property type="entry name" value="LTA_DltD"/>
    <property type="match status" value="1"/>
</dbReference>
<organism evidence="3 4">
    <name type="scientific">Ligilactobacillus hayakitensis DSM 18933 = JCM 14209</name>
    <dbReference type="NCBI Taxonomy" id="1423755"/>
    <lineage>
        <taxon>Bacteria</taxon>
        <taxon>Bacillati</taxon>
        <taxon>Bacillota</taxon>
        <taxon>Bacilli</taxon>
        <taxon>Lactobacillales</taxon>
        <taxon>Lactobacillaceae</taxon>
        <taxon>Ligilactobacillus</taxon>
    </lineage>
</organism>
<evidence type="ECO:0000313" key="3">
    <source>
        <dbReference type="EMBL" id="KRM18988.1"/>
    </source>
</evidence>
<dbReference type="InterPro" id="IPR006998">
    <property type="entry name" value="DltD"/>
</dbReference>
<dbReference type="Proteomes" id="UP000051054">
    <property type="component" value="Unassembled WGS sequence"/>
</dbReference>
<sequence length="415" mass="47856">MKKKLFMIFGPVIAAMILIGVFLLSPFKYGDVSQNVIQKGALSQSKNIFKGTVVKQDAFSQNYVPFMGSSELSRMDAFHPASIAKRYNRKYHPFLLGAAGSQSLSHYFGMQGINSELKNKKIVFIISPQWFVKDGINPGAFAQYYSNLQAVNWLLSQHSTKADQYAAKRVLELKQSQFDSPITVLIRKVANGKKITDFDRKYLLLKQKQLVHEDQLFSTIAMNNRVVKIEDESKKLPKKYDIQRLKDKADEYGQMNTTSNDFEISNSFWNKKLKSRVKSLQGSQKNFNYVNSPEYADFQLLLNQFAQNNNDVLFIIPPVNEKWAKYTGLSTSMLKEFDNKINYQLKTQGFKNIVDLSNDGSIPYFMQDTIHLGWNGWLAADQKIKPFLDSKNSKNQYKLDNYFFSKDWQEKNDIK</sequence>
<keyword evidence="2" id="KW-1133">Transmembrane helix</keyword>
<dbReference type="PATRIC" id="fig|1423755.3.peg.830"/>
<comment type="similarity">
    <text evidence="1">Belongs to the DltD family.</text>
</comment>